<sequence>MDNLSPFICICGKIIKFNRHYEEDYLNHHAKSSGCKAKKGQRMIFNFYKPAVQVEDMESSEEEFDSNVYDNMDDDDILRVDEGFQSEQISLYIKHISAQFGSSRRVELIACELFPKFLGKNEVLSKKLNYEEKKKLNRTLYAESVWQIDRVYNSVCSKTCTGYAEYVPLPDNVKFIPKFYWKDNALKNYLKNNHLHDI</sequence>
<keyword evidence="2" id="KW-1185">Reference proteome</keyword>
<dbReference type="EMBL" id="QKYT01001674">
    <property type="protein sequence ID" value="RIA79014.1"/>
    <property type="molecule type" value="Genomic_DNA"/>
</dbReference>
<gene>
    <name evidence="1" type="ORF">C1645_841777</name>
</gene>
<protein>
    <submittedName>
        <fullName evidence="1">Uncharacterized protein</fullName>
    </submittedName>
</protein>
<evidence type="ECO:0000313" key="2">
    <source>
        <dbReference type="Proteomes" id="UP000265703"/>
    </source>
</evidence>
<organism evidence="1 2">
    <name type="scientific">Glomus cerebriforme</name>
    <dbReference type="NCBI Taxonomy" id="658196"/>
    <lineage>
        <taxon>Eukaryota</taxon>
        <taxon>Fungi</taxon>
        <taxon>Fungi incertae sedis</taxon>
        <taxon>Mucoromycota</taxon>
        <taxon>Glomeromycotina</taxon>
        <taxon>Glomeromycetes</taxon>
        <taxon>Glomerales</taxon>
        <taxon>Glomeraceae</taxon>
        <taxon>Glomus</taxon>
    </lineage>
</organism>
<dbReference type="Proteomes" id="UP000265703">
    <property type="component" value="Unassembled WGS sequence"/>
</dbReference>
<name>A0A397S9L5_9GLOM</name>
<dbReference type="AlphaFoldDB" id="A0A397S9L5"/>
<dbReference type="OrthoDB" id="2433636at2759"/>
<reference evidence="1 2" key="1">
    <citation type="submission" date="2018-06" db="EMBL/GenBank/DDBJ databases">
        <title>Comparative genomics reveals the genomic features of Rhizophagus irregularis, R. cerebriforme, R. diaphanum and Gigaspora rosea, and their symbiotic lifestyle signature.</title>
        <authorList>
            <person name="Morin E."/>
            <person name="San Clemente H."/>
            <person name="Chen E.C.H."/>
            <person name="De La Providencia I."/>
            <person name="Hainaut M."/>
            <person name="Kuo A."/>
            <person name="Kohler A."/>
            <person name="Murat C."/>
            <person name="Tang N."/>
            <person name="Roy S."/>
            <person name="Loubradou J."/>
            <person name="Henrissat B."/>
            <person name="Grigoriev I.V."/>
            <person name="Corradi N."/>
            <person name="Roux C."/>
            <person name="Martin F.M."/>
        </authorList>
    </citation>
    <scope>NUCLEOTIDE SEQUENCE [LARGE SCALE GENOMIC DNA]</scope>
    <source>
        <strain evidence="1 2">DAOM 227022</strain>
    </source>
</reference>
<comment type="caution">
    <text evidence="1">The sequence shown here is derived from an EMBL/GenBank/DDBJ whole genome shotgun (WGS) entry which is preliminary data.</text>
</comment>
<accession>A0A397S9L5</accession>
<proteinExistence type="predicted"/>
<evidence type="ECO:0000313" key="1">
    <source>
        <dbReference type="EMBL" id="RIA79014.1"/>
    </source>
</evidence>